<dbReference type="EMBL" id="SZYD01000004">
    <property type="protein sequence ID" value="KAD6453586.1"/>
    <property type="molecule type" value="Genomic_DNA"/>
</dbReference>
<keyword evidence="2" id="KW-1185">Reference proteome</keyword>
<name>A0A5N6PI30_9ASTR</name>
<evidence type="ECO:0000313" key="2">
    <source>
        <dbReference type="Proteomes" id="UP000326396"/>
    </source>
</evidence>
<gene>
    <name evidence="1" type="ORF">E3N88_08291</name>
</gene>
<reference evidence="1 2" key="1">
    <citation type="submission" date="2019-05" db="EMBL/GenBank/DDBJ databases">
        <title>Mikania micrantha, genome provides insights into the molecular mechanism of rapid growth.</title>
        <authorList>
            <person name="Liu B."/>
        </authorList>
    </citation>
    <scope>NUCLEOTIDE SEQUENCE [LARGE SCALE GENOMIC DNA]</scope>
    <source>
        <strain evidence="1">NLD-2019</strain>
        <tissue evidence="1">Leaf</tissue>
    </source>
</reference>
<accession>A0A5N6PI30</accession>
<evidence type="ECO:0000313" key="1">
    <source>
        <dbReference type="EMBL" id="KAD6453586.1"/>
    </source>
</evidence>
<sequence>MGQTLKKRQKEHHWQQALLGLLVADSQNLQDGEFSSLLELLPYQDRPEMAMTVVGTVAVVVAVPVASGARELSSVASPEGAFFA</sequence>
<protein>
    <submittedName>
        <fullName evidence="1">Uncharacterized protein</fullName>
    </submittedName>
</protein>
<dbReference type="AlphaFoldDB" id="A0A5N6PI30"/>
<dbReference type="Proteomes" id="UP000326396">
    <property type="component" value="Linkage Group LG12"/>
</dbReference>
<proteinExistence type="predicted"/>
<comment type="caution">
    <text evidence="1">The sequence shown here is derived from an EMBL/GenBank/DDBJ whole genome shotgun (WGS) entry which is preliminary data.</text>
</comment>
<organism evidence="1 2">
    <name type="scientific">Mikania micrantha</name>
    <name type="common">bitter vine</name>
    <dbReference type="NCBI Taxonomy" id="192012"/>
    <lineage>
        <taxon>Eukaryota</taxon>
        <taxon>Viridiplantae</taxon>
        <taxon>Streptophyta</taxon>
        <taxon>Embryophyta</taxon>
        <taxon>Tracheophyta</taxon>
        <taxon>Spermatophyta</taxon>
        <taxon>Magnoliopsida</taxon>
        <taxon>eudicotyledons</taxon>
        <taxon>Gunneridae</taxon>
        <taxon>Pentapetalae</taxon>
        <taxon>asterids</taxon>
        <taxon>campanulids</taxon>
        <taxon>Asterales</taxon>
        <taxon>Asteraceae</taxon>
        <taxon>Asteroideae</taxon>
        <taxon>Heliantheae alliance</taxon>
        <taxon>Eupatorieae</taxon>
        <taxon>Mikania</taxon>
    </lineage>
</organism>